<dbReference type="Proteomes" id="UP000818624">
    <property type="component" value="Chromosome 3"/>
</dbReference>
<reference evidence="3 4" key="1">
    <citation type="journal article" date="2020" name="Elife">
        <title>Loss of centromere function drives karyotype evolution in closely related Malassezia species.</title>
        <authorList>
            <person name="Sankaranarayanan S.R."/>
            <person name="Ianiri G."/>
            <person name="Coelho M.A."/>
            <person name="Reza M.H."/>
            <person name="Thimmappa B.C."/>
            <person name="Ganguly P."/>
            <person name="Vadnala R.N."/>
            <person name="Sun S."/>
            <person name="Siddharthan R."/>
            <person name="Tellgren-Roth C."/>
            <person name="Dawson T.L."/>
            <person name="Heitman J."/>
            <person name="Sanyal K."/>
        </authorList>
    </citation>
    <scope>NUCLEOTIDE SEQUENCE [LARGE SCALE GENOMIC DNA]</scope>
    <source>
        <strain evidence="3">CBS14141</strain>
    </source>
</reference>
<feature type="compositionally biased region" description="Polar residues" evidence="2">
    <location>
        <begin position="111"/>
        <end position="133"/>
    </location>
</feature>
<feature type="compositionally biased region" description="Basic and acidic residues" evidence="2">
    <location>
        <begin position="304"/>
        <end position="320"/>
    </location>
</feature>
<feature type="coiled-coil region" evidence="1">
    <location>
        <begin position="823"/>
        <end position="942"/>
    </location>
</feature>
<accession>A0ABY8ETE4</accession>
<feature type="compositionally biased region" description="Polar residues" evidence="2">
    <location>
        <begin position="397"/>
        <end position="414"/>
    </location>
</feature>
<feature type="compositionally biased region" description="Low complexity" evidence="2">
    <location>
        <begin position="378"/>
        <end position="394"/>
    </location>
</feature>
<name>A0ABY8ETE4_MALFU</name>
<proteinExistence type="predicted"/>
<evidence type="ECO:0000313" key="4">
    <source>
        <dbReference type="Proteomes" id="UP000818624"/>
    </source>
</evidence>
<keyword evidence="1" id="KW-0175">Coiled coil</keyword>
<dbReference type="EMBL" id="CP046236">
    <property type="protein sequence ID" value="WFD48349.1"/>
    <property type="molecule type" value="Genomic_DNA"/>
</dbReference>
<feature type="region of interest" description="Disordered" evidence="2">
    <location>
        <begin position="97"/>
        <end position="438"/>
    </location>
</feature>
<feature type="compositionally biased region" description="Low complexity" evidence="2">
    <location>
        <begin position="340"/>
        <end position="363"/>
    </location>
</feature>
<feature type="coiled-coil region" evidence="1">
    <location>
        <begin position="709"/>
        <end position="771"/>
    </location>
</feature>
<keyword evidence="4" id="KW-1185">Reference proteome</keyword>
<evidence type="ECO:0000256" key="1">
    <source>
        <dbReference type="SAM" id="Coils"/>
    </source>
</evidence>
<feature type="compositionally biased region" description="Low complexity" evidence="2">
    <location>
        <begin position="44"/>
        <end position="54"/>
    </location>
</feature>
<feature type="compositionally biased region" description="Basic and acidic residues" evidence="2">
    <location>
        <begin position="97"/>
        <end position="106"/>
    </location>
</feature>
<feature type="region of interest" description="Disordered" evidence="2">
    <location>
        <begin position="44"/>
        <end position="76"/>
    </location>
</feature>
<sequence>MDFGLDLSSRLEDRIEQDLLSDSDDLSLPGTGRRASVLGQSFDDQSQFASSFQEDNSEPAHSLPREQARALPDAGHDSLAVDLQDLNERLLEDSHSLELSTKHAPDAEDASQFSLSAGTPSRTLDTSSDSQFMQEHGNFSLHAAQVHAYDDEDDSSSASDDSVLESPTSHTASASPTLIQKRRASTSRSEASIASRTTPPDSPSGHPVFSAAKPAETHEGDAQSTVPTTDTPRTDRTELSTHSPKSAPPAEVVRSAPSPEPTAPEPVRSASQSLSAEPPSASVSADASERRRVAGTAAVPEPPEVSHRVPSERDPSDRDASVSLPSHASSQRSGHEDVHAPAGADGASPAASVRSASRSVRAPDVSRDRRSSRSFGNAASPASRAAPDSSTRAPQSEARSSTSRRTLGTPSASRIWSRDTLPPSSLAHELSSSGSTSLSDILTVPNIHANTSMPQLHEDAAGVLGSHVDPHRLIVYQDKLNRQLAEENEALKMQCDVYLQILQAHHLVPTGEDESAEGGHDASVSHGASVSHDASVSREPSKDASASRGAPVSKGTPAPPPPAAQPSPAEAHLKRRIRDLEAIVDEQHRRLHSAPPAPVVPAPAADTPEADDDWDVLERTRTALQDRHETVLEEADAAVASDGDLRTTVAQLRAALNQAHGVINAMHAAHAHSSRSLRASSSSSGAPNVSVSMDADEALEELGPLHTKARSLTDELTEARAALDDALADARDANLRRVRLEERLATTHADLEAAQARLDEKAASLHALRSAPASPRDSAAMREALAQVEAATVQRLHMEQQQHILEEQLARITQQAKDTQLAAEHARSARHALEAQLDAHIEQIEALQHALALRTDEIAQLRGEKDHLWDERQAIMDQVHRFELHLREVRADTERYGAELAALQREKHVERDAAAEAHDAALDAAERRARVLRSELRAASERCDVLVSQKAYVTSSLRAHEWLFRQLCTHLKALAPVLRRYGGVPPPRRRPTLRGAVWAVRAALRLGM</sequence>
<feature type="region of interest" description="Disordered" evidence="2">
    <location>
        <begin position="510"/>
        <end position="572"/>
    </location>
</feature>
<feature type="compositionally biased region" description="Polar residues" evidence="2">
    <location>
        <begin position="186"/>
        <end position="199"/>
    </location>
</feature>
<feature type="compositionally biased region" description="Low complexity" evidence="2">
    <location>
        <begin position="156"/>
        <end position="177"/>
    </location>
</feature>
<dbReference type="PANTHER" id="PTHR23159:SF31">
    <property type="entry name" value="CENTROSOME-ASSOCIATED PROTEIN CEP250 ISOFORM X1"/>
    <property type="match status" value="1"/>
</dbReference>
<evidence type="ECO:0000313" key="3">
    <source>
        <dbReference type="EMBL" id="WFD48349.1"/>
    </source>
</evidence>
<feature type="compositionally biased region" description="Polar residues" evidence="2">
    <location>
        <begin position="269"/>
        <end position="285"/>
    </location>
</feature>
<protein>
    <recommendedName>
        <fullName evidence="5">Pericentrin/AKAP-450 centrosomal targeting domain-containing protein</fullName>
    </recommendedName>
</protein>
<evidence type="ECO:0008006" key="5">
    <source>
        <dbReference type="Google" id="ProtNLM"/>
    </source>
</evidence>
<feature type="region of interest" description="Disordered" evidence="2">
    <location>
        <begin position="589"/>
        <end position="611"/>
    </location>
</feature>
<evidence type="ECO:0000256" key="2">
    <source>
        <dbReference type="SAM" id="MobiDB-lite"/>
    </source>
</evidence>
<feature type="compositionally biased region" description="Polar residues" evidence="2">
    <location>
        <begin position="323"/>
        <end position="332"/>
    </location>
</feature>
<feature type="compositionally biased region" description="Low complexity" evidence="2">
    <location>
        <begin position="424"/>
        <end position="438"/>
    </location>
</feature>
<dbReference type="PANTHER" id="PTHR23159">
    <property type="entry name" value="CENTROSOMAL PROTEIN 2"/>
    <property type="match status" value="1"/>
</dbReference>
<gene>
    <name evidence="3" type="ORF">GLX27_003019</name>
</gene>
<organism evidence="3 4">
    <name type="scientific">Malassezia furfur</name>
    <name type="common">Pityriasis versicolor infection agent</name>
    <name type="synonym">Pityrosporum furfur</name>
    <dbReference type="NCBI Taxonomy" id="55194"/>
    <lineage>
        <taxon>Eukaryota</taxon>
        <taxon>Fungi</taxon>
        <taxon>Dikarya</taxon>
        <taxon>Basidiomycota</taxon>
        <taxon>Ustilaginomycotina</taxon>
        <taxon>Malasseziomycetes</taxon>
        <taxon>Malasseziales</taxon>
        <taxon>Malasseziaceae</taxon>
        <taxon>Malassezia</taxon>
    </lineage>
</organism>